<comment type="caution">
    <text evidence="1">The sequence shown here is derived from an EMBL/GenBank/DDBJ whole genome shotgun (WGS) entry which is preliminary data.</text>
</comment>
<protein>
    <submittedName>
        <fullName evidence="1">Uncharacterized protein</fullName>
    </submittedName>
</protein>
<dbReference type="Proteomes" id="UP001055879">
    <property type="component" value="Linkage Group LG15"/>
</dbReference>
<name>A0ACB8XQ62_ARCLA</name>
<evidence type="ECO:0000313" key="1">
    <source>
        <dbReference type="EMBL" id="KAI3672386.1"/>
    </source>
</evidence>
<dbReference type="EMBL" id="CM042061">
    <property type="protein sequence ID" value="KAI3672386.1"/>
    <property type="molecule type" value="Genomic_DNA"/>
</dbReference>
<reference evidence="1 2" key="2">
    <citation type="journal article" date="2022" name="Mol. Ecol. Resour.">
        <title>The genomes of chicory, endive, great burdock and yacon provide insights into Asteraceae paleo-polyploidization history and plant inulin production.</title>
        <authorList>
            <person name="Fan W."/>
            <person name="Wang S."/>
            <person name="Wang H."/>
            <person name="Wang A."/>
            <person name="Jiang F."/>
            <person name="Liu H."/>
            <person name="Zhao H."/>
            <person name="Xu D."/>
            <person name="Zhang Y."/>
        </authorList>
    </citation>
    <scope>NUCLEOTIDE SEQUENCE [LARGE SCALE GENOMIC DNA]</scope>
    <source>
        <strain evidence="2">cv. Niubang</strain>
    </source>
</reference>
<accession>A0ACB8XQ62</accession>
<evidence type="ECO:0000313" key="2">
    <source>
        <dbReference type="Proteomes" id="UP001055879"/>
    </source>
</evidence>
<gene>
    <name evidence="1" type="ORF">L6452_38472</name>
</gene>
<reference evidence="2" key="1">
    <citation type="journal article" date="2022" name="Mol. Ecol. Resour.">
        <title>The genomes of chicory, endive, great burdock and yacon provide insights into Asteraceae palaeo-polyploidization history and plant inulin production.</title>
        <authorList>
            <person name="Fan W."/>
            <person name="Wang S."/>
            <person name="Wang H."/>
            <person name="Wang A."/>
            <person name="Jiang F."/>
            <person name="Liu H."/>
            <person name="Zhao H."/>
            <person name="Xu D."/>
            <person name="Zhang Y."/>
        </authorList>
    </citation>
    <scope>NUCLEOTIDE SEQUENCE [LARGE SCALE GENOMIC DNA]</scope>
    <source>
        <strain evidence="2">cv. Niubang</strain>
    </source>
</reference>
<organism evidence="1 2">
    <name type="scientific">Arctium lappa</name>
    <name type="common">Greater burdock</name>
    <name type="synonym">Lappa major</name>
    <dbReference type="NCBI Taxonomy" id="4217"/>
    <lineage>
        <taxon>Eukaryota</taxon>
        <taxon>Viridiplantae</taxon>
        <taxon>Streptophyta</taxon>
        <taxon>Embryophyta</taxon>
        <taxon>Tracheophyta</taxon>
        <taxon>Spermatophyta</taxon>
        <taxon>Magnoliopsida</taxon>
        <taxon>eudicotyledons</taxon>
        <taxon>Gunneridae</taxon>
        <taxon>Pentapetalae</taxon>
        <taxon>asterids</taxon>
        <taxon>campanulids</taxon>
        <taxon>Asterales</taxon>
        <taxon>Asteraceae</taxon>
        <taxon>Carduoideae</taxon>
        <taxon>Cardueae</taxon>
        <taxon>Arctiinae</taxon>
        <taxon>Arctium</taxon>
    </lineage>
</organism>
<proteinExistence type="predicted"/>
<keyword evidence="2" id="KW-1185">Reference proteome</keyword>
<sequence length="101" mass="11111">MAIEIVSISIIKRGDFAKLRSLEGHTRSTSAFSCRRIPLVSPDSSRDFTSAPLHARHRPSPVAGFLSSPSSSSSGAYDLPNPYLFLCRKELDVNSFKRWGA</sequence>